<evidence type="ECO:0000256" key="10">
    <source>
        <dbReference type="ARBA" id="ARBA00023136"/>
    </source>
</evidence>
<keyword evidence="6 11" id="KW-0808">Transferase</keyword>
<reference evidence="12 13" key="1">
    <citation type="journal article" date="2015" name="Sci. Rep.">
        <title>The genome of Leishmania panamensis: insights into genomics of the L. (Viannia) subgenus.</title>
        <authorList>
            <person name="Llanes A."/>
            <person name="Restrepo C.M."/>
            <person name="Vecchio G.D."/>
            <person name="Anguizola F.J."/>
            <person name="Lleonart R."/>
        </authorList>
    </citation>
    <scope>NUCLEOTIDE SEQUENCE [LARGE SCALE GENOMIC DNA]</scope>
    <source>
        <strain evidence="12 13">MHOM/PA/94/PSC-1</strain>
    </source>
</reference>
<dbReference type="eggNOG" id="KOG1459">
    <property type="taxonomic scope" value="Eukaryota"/>
</dbReference>
<comment type="subcellular location">
    <subcellularLocation>
        <location evidence="2">Membrane</location>
    </subcellularLocation>
</comment>
<comment type="function">
    <text evidence="11">Catalyzes the condensation of 2 farnesyl pyrophosphate (FPP) moieties to form squalene.</text>
</comment>
<dbReference type="AlphaFoldDB" id="A0A088RZZ0"/>
<dbReference type="GeneID" id="22577707"/>
<evidence type="ECO:0000256" key="9">
    <source>
        <dbReference type="ARBA" id="ARBA00023098"/>
    </source>
</evidence>
<evidence type="ECO:0000256" key="2">
    <source>
        <dbReference type="ARBA" id="ARBA00004370"/>
    </source>
</evidence>
<dbReference type="SMR" id="A0A088RZZ0"/>
<dbReference type="VEuPathDB" id="TriTrypDB:LPMP_312810"/>
<comment type="similarity">
    <text evidence="3 11">Belongs to the phytoene/squalene synthase family.</text>
</comment>
<dbReference type="PANTHER" id="PTHR11626">
    <property type="entry name" value="FARNESYL-DIPHOSPHATE FARNESYLTRANSFERASE"/>
    <property type="match status" value="1"/>
</dbReference>
<evidence type="ECO:0000256" key="6">
    <source>
        <dbReference type="ARBA" id="ARBA00022679"/>
    </source>
</evidence>
<dbReference type="UniPathway" id="UPA00767">
    <property type="reaction ID" value="UER00751"/>
</dbReference>
<evidence type="ECO:0000256" key="4">
    <source>
        <dbReference type="ARBA" id="ARBA00012373"/>
    </source>
</evidence>
<protein>
    <recommendedName>
        <fullName evidence="4 11">Squalene synthase</fullName>
        <shortName evidence="11">SQS</shortName>
        <shortName evidence="11">SS</shortName>
        <ecNumber evidence="4 11">2.5.1.21</ecNumber>
    </recommendedName>
</protein>
<dbReference type="KEGG" id="lpan:LPMP_312810"/>
<dbReference type="GO" id="GO:0055056">
    <property type="term" value="F:D-glucose transmembrane transporter activity"/>
    <property type="evidence" value="ECO:0007669"/>
    <property type="project" value="UniProtKB-UniRule"/>
</dbReference>
<dbReference type="GO" id="GO:0005789">
    <property type="term" value="C:endoplasmic reticulum membrane"/>
    <property type="evidence" value="ECO:0007669"/>
    <property type="project" value="TreeGrafter"/>
</dbReference>
<dbReference type="RefSeq" id="XP_010701665.1">
    <property type="nucleotide sequence ID" value="XM_010703363.1"/>
</dbReference>
<dbReference type="CDD" id="cd00683">
    <property type="entry name" value="Trans_IPPS_HH"/>
    <property type="match status" value="1"/>
</dbReference>
<dbReference type="InterPro" id="IPR008949">
    <property type="entry name" value="Isoprenoid_synthase_dom_sf"/>
</dbReference>
<comment type="pathway">
    <text evidence="11">Terpene metabolism; lanosterol biosynthesis; lanosterol from farnesyl diphosphate: step 1/3.</text>
</comment>
<dbReference type="OrthoDB" id="431150at2759"/>
<evidence type="ECO:0000313" key="13">
    <source>
        <dbReference type="Proteomes" id="UP000063063"/>
    </source>
</evidence>
<proteinExistence type="inferred from homology"/>
<dbReference type="GO" id="GO:0045338">
    <property type="term" value="P:farnesyl diphosphate metabolic process"/>
    <property type="evidence" value="ECO:0007669"/>
    <property type="project" value="InterPro"/>
</dbReference>
<evidence type="ECO:0000256" key="8">
    <source>
        <dbReference type="ARBA" id="ARBA00022989"/>
    </source>
</evidence>
<dbReference type="FunFam" id="1.10.600.10:FF:000003">
    <property type="entry name" value="Farnesyl-diphosphate farnesyltransferase 1"/>
    <property type="match status" value="1"/>
</dbReference>
<dbReference type="EMBL" id="CP009400">
    <property type="protein sequence ID" value="AIO00865.1"/>
    <property type="molecule type" value="Genomic_DNA"/>
</dbReference>
<dbReference type="EC" id="2.5.1.21" evidence="4 11"/>
<dbReference type="SFLD" id="SFLDG01018">
    <property type="entry name" value="Squalene/Phytoene_Synthase_Lik"/>
    <property type="match status" value="1"/>
</dbReference>
<dbReference type="InterPro" id="IPR006449">
    <property type="entry name" value="Squal_synth-like"/>
</dbReference>
<name>A0A088RZZ0_LEIPA</name>
<comment type="catalytic activity">
    <reaction evidence="11">
        <text>2 (2E,6E)-farnesyl diphosphate + NADPH + H(+) = squalene + 2 diphosphate + NADP(+)</text>
        <dbReference type="Rhea" id="RHEA:32295"/>
        <dbReference type="ChEBI" id="CHEBI:15378"/>
        <dbReference type="ChEBI" id="CHEBI:15440"/>
        <dbReference type="ChEBI" id="CHEBI:33019"/>
        <dbReference type="ChEBI" id="CHEBI:57783"/>
        <dbReference type="ChEBI" id="CHEBI:58349"/>
        <dbReference type="ChEBI" id="CHEBI:175763"/>
        <dbReference type="EC" id="2.5.1.21"/>
    </reaction>
</comment>
<keyword evidence="7" id="KW-0812">Transmembrane</keyword>
<keyword evidence="9" id="KW-0443">Lipid metabolism</keyword>
<evidence type="ECO:0000256" key="7">
    <source>
        <dbReference type="ARBA" id="ARBA00022692"/>
    </source>
</evidence>
<organism evidence="12 13">
    <name type="scientific">Leishmania panamensis</name>
    <dbReference type="NCBI Taxonomy" id="5679"/>
    <lineage>
        <taxon>Eukaryota</taxon>
        <taxon>Discoba</taxon>
        <taxon>Euglenozoa</taxon>
        <taxon>Kinetoplastea</taxon>
        <taxon>Metakinetoplastina</taxon>
        <taxon>Trypanosomatida</taxon>
        <taxon>Trypanosomatidae</taxon>
        <taxon>Leishmaniinae</taxon>
        <taxon>Leishmania</taxon>
        <taxon>Leishmania guyanensis species complex</taxon>
    </lineage>
</organism>
<dbReference type="InterPro" id="IPR033904">
    <property type="entry name" value="Trans_IPPS_HH"/>
</dbReference>
<dbReference type="SFLD" id="SFLDS00005">
    <property type="entry name" value="Isoprenoid_Synthase_Type_I"/>
    <property type="match status" value="1"/>
</dbReference>
<comment type="catalytic activity">
    <reaction evidence="11">
        <text>2 (2E,6E)-farnesyl diphosphate + NADH + H(+) = squalene + 2 diphosphate + NAD(+)</text>
        <dbReference type="Rhea" id="RHEA:32299"/>
        <dbReference type="ChEBI" id="CHEBI:15378"/>
        <dbReference type="ChEBI" id="CHEBI:15440"/>
        <dbReference type="ChEBI" id="CHEBI:33019"/>
        <dbReference type="ChEBI" id="CHEBI:57540"/>
        <dbReference type="ChEBI" id="CHEBI:57945"/>
        <dbReference type="ChEBI" id="CHEBI:175763"/>
        <dbReference type="EC" id="2.5.1.21"/>
    </reaction>
</comment>
<evidence type="ECO:0000256" key="1">
    <source>
        <dbReference type="ARBA" id="ARBA00001946"/>
    </source>
</evidence>
<evidence type="ECO:0000256" key="11">
    <source>
        <dbReference type="RuleBase" id="RU368088"/>
    </source>
</evidence>
<dbReference type="InterPro" id="IPR019845">
    <property type="entry name" value="Squalene/phytoene_synthase_CS"/>
</dbReference>
<evidence type="ECO:0000256" key="5">
    <source>
        <dbReference type="ARBA" id="ARBA00022516"/>
    </source>
</evidence>
<keyword evidence="8" id="KW-1133">Transmembrane helix</keyword>
<dbReference type="VEuPathDB" id="TriTrypDB:LPAL13_310035900"/>
<sequence length="414" mass="47254">MGLLSDSLAMMRVKWQMRSVKLQVPPEEADLRFCYEVMDDVSRSFAAVVAQLADQQLRDAICIFYLVLRALDTLEDDMSVPVNVKLKEMPKFHTRMSDTNWSMTGVGEGRERELLEKYPCVAREFKKLRKEYRDVIANICERVANGMCEFLQRPVVTLDDYNLYCHYVAGLVGHGLTHLFARCGFEDSHLDEDLTNSNHMGLFLQKTNIIRDYYEDICDEPPRMFWPKDIWNLYATELKDLKRESNSAAAVQCLNAMVADALVHVPYVVDYLSTLQDPSVFRFCAIPQVMAIATLKEVYNNPDTFHVKVKVSRPESCRIMLKTTTLYSSLSLFRDYCVELQEALDRDDPSSTSIANSLAAAIERIDMELKKCQDVSYTRSLLARYPGLGGQFVLTVMDTVSGFFGGRREIVGHA</sequence>
<dbReference type="Gene3D" id="1.10.600.10">
    <property type="entry name" value="Farnesyl Diphosphate Synthase"/>
    <property type="match status" value="1"/>
</dbReference>
<accession>A0A088RZZ0</accession>
<dbReference type="PROSITE" id="PS01044">
    <property type="entry name" value="SQUALEN_PHYTOEN_SYN_1"/>
    <property type="match status" value="1"/>
</dbReference>
<dbReference type="GO" id="GO:0008610">
    <property type="term" value="P:lipid biosynthetic process"/>
    <property type="evidence" value="ECO:0007669"/>
    <property type="project" value="InterPro"/>
</dbReference>
<dbReference type="InterPro" id="IPR002060">
    <property type="entry name" value="Squ/phyt_synthse"/>
</dbReference>
<dbReference type="InterPro" id="IPR044844">
    <property type="entry name" value="Trans_IPPS_euk-type"/>
</dbReference>
<gene>
    <name evidence="12" type="ORF">LPMP_312810</name>
</gene>
<dbReference type="PROSITE" id="PS01045">
    <property type="entry name" value="SQUALEN_PHYTOEN_SYN_2"/>
    <property type="match status" value="1"/>
</dbReference>
<dbReference type="Proteomes" id="UP000063063">
    <property type="component" value="Chromosome 31"/>
</dbReference>
<dbReference type="Pfam" id="PF00494">
    <property type="entry name" value="SQS_PSY"/>
    <property type="match status" value="1"/>
</dbReference>
<dbReference type="PANTHER" id="PTHR11626:SF2">
    <property type="entry name" value="SQUALENE SYNTHASE"/>
    <property type="match status" value="1"/>
</dbReference>
<dbReference type="NCBIfam" id="TIGR01559">
    <property type="entry name" value="squal_synth"/>
    <property type="match status" value="1"/>
</dbReference>
<keyword evidence="13" id="KW-1185">Reference proteome</keyword>
<dbReference type="GO" id="GO:0051996">
    <property type="term" value="F:squalene synthase [NAD(P)H] activity"/>
    <property type="evidence" value="ECO:0007669"/>
    <property type="project" value="UniProtKB-UniRule"/>
</dbReference>
<comment type="cofactor">
    <cofactor evidence="1 11">
        <name>Mg(2+)</name>
        <dbReference type="ChEBI" id="CHEBI:18420"/>
    </cofactor>
</comment>
<dbReference type="SUPFAM" id="SSF48576">
    <property type="entry name" value="Terpenoid synthases"/>
    <property type="match status" value="1"/>
</dbReference>
<keyword evidence="5" id="KW-0444">Lipid biosynthesis</keyword>
<evidence type="ECO:0000313" key="12">
    <source>
        <dbReference type="EMBL" id="AIO00865.1"/>
    </source>
</evidence>
<evidence type="ECO:0000256" key="3">
    <source>
        <dbReference type="ARBA" id="ARBA00006251"/>
    </source>
</evidence>
<keyword evidence="10" id="KW-0472">Membrane</keyword>